<keyword evidence="2" id="KW-1185">Reference proteome</keyword>
<dbReference type="AlphaFoldDB" id="A0A165X0A8"/>
<sequence length="78" mass="8551">MEPFDSSAPRPLAHIPSIPIFDPLEFDRIMYKEIGRVQAYLHNLIHHGDAAQLLAIDDSKQTKPAAAAVEQAPGSSPF</sequence>
<reference evidence="1 2" key="1">
    <citation type="journal article" date="2016" name="Mol. Biol. Evol.">
        <title>Comparative Genomics of Early-Diverging Mushroom-Forming Fungi Provides Insights into the Origins of Lignocellulose Decay Capabilities.</title>
        <authorList>
            <person name="Nagy L.G."/>
            <person name="Riley R."/>
            <person name="Tritt A."/>
            <person name="Adam C."/>
            <person name="Daum C."/>
            <person name="Floudas D."/>
            <person name="Sun H."/>
            <person name="Yadav J.S."/>
            <person name="Pangilinan J."/>
            <person name="Larsson K.H."/>
            <person name="Matsuura K."/>
            <person name="Barry K."/>
            <person name="Labutti K."/>
            <person name="Kuo R."/>
            <person name="Ohm R.A."/>
            <person name="Bhattacharya S.S."/>
            <person name="Shirouzu T."/>
            <person name="Yoshinaga Y."/>
            <person name="Martin F.M."/>
            <person name="Grigoriev I.V."/>
            <person name="Hibbett D.S."/>
        </authorList>
    </citation>
    <scope>NUCLEOTIDE SEQUENCE [LARGE SCALE GENOMIC DNA]</scope>
    <source>
        <strain evidence="1 2">CBS 109695</strain>
    </source>
</reference>
<organism evidence="1 2">
    <name type="scientific">Athelia psychrophila</name>
    <dbReference type="NCBI Taxonomy" id="1759441"/>
    <lineage>
        <taxon>Eukaryota</taxon>
        <taxon>Fungi</taxon>
        <taxon>Dikarya</taxon>
        <taxon>Basidiomycota</taxon>
        <taxon>Agaricomycotina</taxon>
        <taxon>Agaricomycetes</taxon>
        <taxon>Agaricomycetidae</taxon>
        <taxon>Atheliales</taxon>
        <taxon>Atheliaceae</taxon>
        <taxon>Athelia</taxon>
    </lineage>
</organism>
<dbReference type="EMBL" id="KV417731">
    <property type="protein sequence ID" value="KZP08072.1"/>
    <property type="molecule type" value="Genomic_DNA"/>
</dbReference>
<evidence type="ECO:0000313" key="1">
    <source>
        <dbReference type="EMBL" id="KZP08072.1"/>
    </source>
</evidence>
<accession>A0A165X0A8</accession>
<gene>
    <name evidence="1" type="ORF">FIBSPDRAFT_965071</name>
</gene>
<name>A0A165X0A8_9AGAM</name>
<dbReference type="Proteomes" id="UP000076532">
    <property type="component" value="Unassembled WGS sequence"/>
</dbReference>
<protein>
    <submittedName>
        <fullName evidence="1">Uncharacterized protein</fullName>
    </submittedName>
</protein>
<evidence type="ECO:0000313" key="2">
    <source>
        <dbReference type="Proteomes" id="UP000076532"/>
    </source>
</evidence>
<proteinExistence type="predicted"/>